<dbReference type="RefSeq" id="WP_122014188.1">
    <property type="nucleotide sequence ID" value="NZ_CP033169.1"/>
</dbReference>
<evidence type="ECO:0000256" key="5">
    <source>
        <dbReference type="ARBA" id="ARBA00023136"/>
    </source>
</evidence>
<feature type="transmembrane region" description="Helical" evidence="6">
    <location>
        <begin position="82"/>
        <end position="105"/>
    </location>
</feature>
<feature type="transmembrane region" description="Helical" evidence="6">
    <location>
        <begin position="40"/>
        <end position="61"/>
    </location>
</feature>
<name>A0A3G2R2Z4_9FIRM</name>
<evidence type="ECO:0000256" key="1">
    <source>
        <dbReference type="ARBA" id="ARBA00004651"/>
    </source>
</evidence>
<dbReference type="InterPro" id="IPR024923">
    <property type="entry name" value="PG_synth_SpoVB"/>
</dbReference>
<evidence type="ECO:0000256" key="6">
    <source>
        <dbReference type="SAM" id="Phobius"/>
    </source>
</evidence>
<feature type="transmembrane region" description="Helical" evidence="6">
    <location>
        <begin position="207"/>
        <end position="228"/>
    </location>
</feature>
<sequence>MNHWATETIFLATAHFAAGIIGFFYRIFLSRSLGPQSMGIYQQVLSFYGTTITLMTAGIPVSVSKLIAEIHAGKTVNRSSEIVASAFFLTSSFSILGAVFLIVLSTALNRPVLLLILPAAVFVGFSSVLRGFFLGIQKTVPIRWSILGESLVRTLFGVIVIKSLVLAGLEGETRGAVTALAVGELVSLAVLAAFYKKCAGNPGKMHIKINNLVSILTIAIPVSLSQIIGSLSGSLEALLVPKSLEISGLSASDSMAIYGKTAGMVLPLLYFPALFTMSLSSNMIPRIAAALSKKNNAYAFRLSEQALTLTSLFSFAVSGFFIILAKPIGDVLFSGFSLETLIMGFAAGIPFFYAEHVLMALLRGTGNNNIPLVNSINSFLITNILLFLLVKKPYIGINGYSLALITASSVSIFISLYYLEKTFNRKFNAVKIIIKPLMCGLFMAFILKHTYLPLKTLGLPEIVCIGADFLLGATGFLVLAMAMGMSLKSYK</sequence>
<gene>
    <name evidence="7" type="ORF">D2962_03750</name>
</gene>
<feature type="transmembrane region" description="Helical" evidence="6">
    <location>
        <begin position="372"/>
        <end position="390"/>
    </location>
</feature>
<feature type="transmembrane region" description="Helical" evidence="6">
    <location>
        <begin position="306"/>
        <end position="325"/>
    </location>
</feature>
<comment type="subcellular location">
    <subcellularLocation>
        <location evidence="1">Cell membrane</location>
        <topology evidence="1">Multi-pass membrane protein</topology>
    </subcellularLocation>
</comment>
<feature type="transmembrane region" description="Helical" evidence="6">
    <location>
        <begin position="111"/>
        <end position="129"/>
    </location>
</feature>
<dbReference type="GO" id="GO:0005886">
    <property type="term" value="C:plasma membrane"/>
    <property type="evidence" value="ECO:0007669"/>
    <property type="project" value="UniProtKB-SubCell"/>
</dbReference>
<accession>A0A3G2R2Z4</accession>
<evidence type="ECO:0000256" key="2">
    <source>
        <dbReference type="ARBA" id="ARBA00022475"/>
    </source>
</evidence>
<evidence type="ECO:0000256" key="3">
    <source>
        <dbReference type="ARBA" id="ARBA00022692"/>
    </source>
</evidence>
<feature type="transmembrane region" description="Helical" evidence="6">
    <location>
        <begin position="9"/>
        <end position="28"/>
    </location>
</feature>
<feature type="transmembrane region" description="Helical" evidence="6">
    <location>
        <begin position="150"/>
        <end position="169"/>
    </location>
</feature>
<evidence type="ECO:0000256" key="4">
    <source>
        <dbReference type="ARBA" id="ARBA00022989"/>
    </source>
</evidence>
<dbReference type="Proteomes" id="UP000280960">
    <property type="component" value="Chromosome"/>
</dbReference>
<dbReference type="PIRSF" id="PIRSF038958">
    <property type="entry name" value="PG_synth_SpoVB"/>
    <property type="match status" value="1"/>
</dbReference>
<protein>
    <submittedName>
        <fullName evidence="7">Uncharacterized protein</fullName>
    </submittedName>
</protein>
<keyword evidence="4 6" id="KW-1133">Transmembrane helix</keyword>
<dbReference type="PANTHER" id="PTHR30250:SF21">
    <property type="entry name" value="LIPID II FLIPPASE MURJ"/>
    <property type="match status" value="1"/>
</dbReference>
<keyword evidence="2" id="KW-1003">Cell membrane</keyword>
<feature type="transmembrane region" description="Helical" evidence="6">
    <location>
        <begin position="457"/>
        <end position="482"/>
    </location>
</feature>
<dbReference type="AlphaFoldDB" id="A0A3G2R2Z4"/>
<dbReference type="InterPro" id="IPR050833">
    <property type="entry name" value="Poly_Biosynth_Transport"/>
</dbReference>
<dbReference type="KEGG" id="bacg:D2962_03750"/>
<proteinExistence type="predicted"/>
<organism evidence="7 8">
    <name type="scientific">Biomaibacter acetigenes</name>
    <dbReference type="NCBI Taxonomy" id="2316383"/>
    <lineage>
        <taxon>Bacteria</taxon>
        <taxon>Bacillati</taxon>
        <taxon>Bacillota</taxon>
        <taxon>Clostridia</taxon>
        <taxon>Thermosediminibacterales</taxon>
        <taxon>Tepidanaerobacteraceae</taxon>
        <taxon>Biomaibacter</taxon>
    </lineage>
</organism>
<evidence type="ECO:0000313" key="8">
    <source>
        <dbReference type="Proteomes" id="UP000280960"/>
    </source>
</evidence>
<reference evidence="7 8" key="1">
    <citation type="submission" date="2018-10" db="EMBL/GenBank/DDBJ databases">
        <authorList>
            <person name="Zhang X."/>
        </authorList>
    </citation>
    <scope>NUCLEOTIDE SEQUENCE [LARGE SCALE GENOMIC DNA]</scope>
    <source>
        <strain evidence="7 8">SK-G1</strain>
    </source>
</reference>
<dbReference type="EMBL" id="CP033169">
    <property type="protein sequence ID" value="AYO29843.1"/>
    <property type="molecule type" value="Genomic_DNA"/>
</dbReference>
<feature type="transmembrane region" description="Helical" evidence="6">
    <location>
        <begin position="331"/>
        <end position="352"/>
    </location>
</feature>
<keyword evidence="5 6" id="KW-0472">Membrane</keyword>
<feature type="transmembrane region" description="Helical" evidence="6">
    <location>
        <begin position="175"/>
        <end position="195"/>
    </location>
</feature>
<evidence type="ECO:0000313" key="7">
    <source>
        <dbReference type="EMBL" id="AYO29843.1"/>
    </source>
</evidence>
<keyword evidence="8" id="KW-1185">Reference proteome</keyword>
<dbReference type="PANTHER" id="PTHR30250">
    <property type="entry name" value="PST FAMILY PREDICTED COLANIC ACID TRANSPORTER"/>
    <property type="match status" value="1"/>
</dbReference>
<feature type="transmembrane region" description="Helical" evidence="6">
    <location>
        <begin position="264"/>
        <end position="285"/>
    </location>
</feature>
<dbReference type="InterPro" id="IPR002797">
    <property type="entry name" value="Polysacc_synth"/>
</dbReference>
<keyword evidence="3 6" id="KW-0812">Transmembrane</keyword>
<feature type="transmembrane region" description="Helical" evidence="6">
    <location>
        <begin position="432"/>
        <end position="451"/>
    </location>
</feature>
<dbReference type="Pfam" id="PF01943">
    <property type="entry name" value="Polysacc_synt"/>
    <property type="match status" value="1"/>
</dbReference>
<feature type="transmembrane region" description="Helical" evidence="6">
    <location>
        <begin position="402"/>
        <end position="420"/>
    </location>
</feature>